<dbReference type="RefSeq" id="WP_226605466.1">
    <property type="nucleotide sequence ID" value="NZ_JAJAQI010000005.1"/>
</dbReference>
<dbReference type="PRINTS" id="PR00081">
    <property type="entry name" value="GDHRDH"/>
</dbReference>
<comment type="similarity">
    <text evidence="1">Belongs to the short-chain dehydrogenases/reductases (SDR) family.</text>
</comment>
<dbReference type="AlphaFoldDB" id="A0A9X1IDM0"/>
<dbReference type="GO" id="GO:0016491">
    <property type="term" value="F:oxidoreductase activity"/>
    <property type="evidence" value="ECO:0007669"/>
    <property type="project" value="UniProtKB-KW"/>
</dbReference>
<organism evidence="4 5">
    <name type="scientific">Roseicella aerolata</name>
    <dbReference type="NCBI Taxonomy" id="2883479"/>
    <lineage>
        <taxon>Bacteria</taxon>
        <taxon>Pseudomonadati</taxon>
        <taxon>Pseudomonadota</taxon>
        <taxon>Alphaproteobacteria</taxon>
        <taxon>Acetobacterales</taxon>
        <taxon>Roseomonadaceae</taxon>
        <taxon>Roseicella</taxon>
    </lineage>
</organism>
<dbReference type="InterPro" id="IPR020904">
    <property type="entry name" value="Sc_DH/Rdtase_CS"/>
</dbReference>
<comment type="caution">
    <text evidence="4">The sequence shown here is derived from an EMBL/GenBank/DDBJ whole genome shotgun (WGS) entry which is preliminary data.</text>
</comment>
<sequence>MASEQARPLAVVTGASTGIGRELAKCCARNGFDLVIAADEPEIEAAATEIRGLGAAVEAVQADLASIEGVDRLHAALAGRPVTALLANAGRGLGKGFLDQEFREIRHVVDTNITGTLYLIQKIGREMRTRGEGRILITGSIAGFLPGTYQAVYNATKAFLDSFSFALRHEVKDQGITVTCLMPGATETEFFERADMLDTKVGTSKKDDPAMVAETGFKAMMRGDGDVVTGWHNKLQTAIASVTPAGLLAEQHRKMAEPGSGKPQASRAGEGPTPAR</sequence>
<dbReference type="EMBL" id="JAJAQI010000005">
    <property type="protein sequence ID" value="MCB4821150.1"/>
    <property type="molecule type" value="Genomic_DNA"/>
</dbReference>
<keyword evidence="5" id="KW-1185">Reference proteome</keyword>
<proteinExistence type="inferred from homology"/>
<dbReference type="PROSITE" id="PS00061">
    <property type="entry name" value="ADH_SHORT"/>
    <property type="match status" value="1"/>
</dbReference>
<evidence type="ECO:0000313" key="5">
    <source>
        <dbReference type="Proteomes" id="UP001139311"/>
    </source>
</evidence>
<accession>A0A9X1IDM0</accession>
<dbReference type="SUPFAM" id="SSF51735">
    <property type="entry name" value="NAD(P)-binding Rossmann-fold domains"/>
    <property type="match status" value="1"/>
</dbReference>
<dbReference type="Pfam" id="PF00106">
    <property type="entry name" value="adh_short"/>
    <property type="match status" value="1"/>
</dbReference>
<dbReference type="Proteomes" id="UP001139311">
    <property type="component" value="Unassembled WGS sequence"/>
</dbReference>
<evidence type="ECO:0000256" key="3">
    <source>
        <dbReference type="SAM" id="MobiDB-lite"/>
    </source>
</evidence>
<dbReference type="Gene3D" id="3.40.50.720">
    <property type="entry name" value="NAD(P)-binding Rossmann-like Domain"/>
    <property type="match status" value="1"/>
</dbReference>
<dbReference type="CDD" id="cd05233">
    <property type="entry name" value="SDR_c"/>
    <property type="match status" value="1"/>
</dbReference>
<protein>
    <submittedName>
        <fullName evidence="4">SDR family NAD(P)-dependent oxidoreductase</fullName>
    </submittedName>
</protein>
<name>A0A9X1IDM0_9PROT</name>
<keyword evidence="2" id="KW-0560">Oxidoreductase</keyword>
<evidence type="ECO:0000256" key="2">
    <source>
        <dbReference type="ARBA" id="ARBA00023002"/>
    </source>
</evidence>
<dbReference type="InterPro" id="IPR036291">
    <property type="entry name" value="NAD(P)-bd_dom_sf"/>
</dbReference>
<dbReference type="PANTHER" id="PTHR44196:SF2">
    <property type="entry name" value="SHORT-CHAIN DEHYDROGENASE-RELATED"/>
    <property type="match status" value="1"/>
</dbReference>
<reference evidence="4" key="1">
    <citation type="submission" date="2021-10" db="EMBL/GenBank/DDBJ databases">
        <title>Roseicella aerolatum sp. nov., isolated from aerosols of e-waste dismantling site.</title>
        <authorList>
            <person name="Qin T."/>
        </authorList>
    </citation>
    <scope>NUCLEOTIDE SEQUENCE</scope>
    <source>
        <strain evidence="4">GB24</strain>
    </source>
</reference>
<dbReference type="InterPro" id="IPR002347">
    <property type="entry name" value="SDR_fam"/>
</dbReference>
<evidence type="ECO:0000313" key="4">
    <source>
        <dbReference type="EMBL" id="MCB4821150.1"/>
    </source>
</evidence>
<dbReference type="GO" id="GO:0016020">
    <property type="term" value="C:membrane"/>
    <property type="evidence" value="ECO:0007669"/>
    <property type="project" value="TreeGrafter"/>
</dbReference>
<dbReference type="PANTHER" id="PTHR44196">
    <property type="entry name" value="DEHYDROGENASE/REDUCTASE SDR FAMILY MEMBER 7B"/>
    <property type="match status" value="1"/>
</dbReference>
<gene>
    <name evidence="4" type="ORF">LHA35_05310</name>
</gene>
<feature type="region of interest" description="Disordered" evidence="3">
    <location>
        <begin position="251"/>
        <end position="276"/>
    </location>
</feature>
<evidence type="ECO:0000256" key="1">
    <source>
        <dbReference type="ARBA" id="ARBA00006484"/>
    </source>
</evidence>